<evidence type="ECO:0000256" key="2">
    <source>
        <dbReference type="ARBA" id="ARBA00029447"/>
    </source>
</evidence>
<feature type="region of interest" description="Disordered" evidence="5">
    <location>
        <begin position="1"/>
        <end position="35"/>
    </location>
</feature>
<evidence type="ECO:0000256" key="6">
    <source>
        <dbReference type="SAM" id="Phobius"/>
    </source>
</evidence>
<dbReference type="PANTHER" id="PTHR32089:SF112">
    <property type="entry name" value="LYSOZYME-LIKE PROTEIN-RELATED"/>
    <property type="match status" value="1"/>
</dbReference>
<reference evidence="9 10" key="1">
    <citation type="journal article" date="2014" name="Genome Announc.">
        <title>Draft genome sequences of the altered schaedler flora, a defined bacterial community from gnotobiotic mice.</title>
        <authorList>
            <person name="Wannemuehler M.J."/>
            <person name="Overstreet A.M."/>
            <person name="Ward D.V."/>
            <person name="Phillips G.J."/>
        </authorList>
    </citation>
    <scope>NUCLEOTIDE SEQUENCE [LARGE SCALE GENOMIC DNA]</scope>
    <source>
        <strain evidence="9 10">ASF492</strain>
    </source>
</reference>
<dbReference type="PROSITE" id="PS50111">
    <property type="entry name" value="CHEMOTAXIS_TRANSDUC_2"/>
    <property type="match status" value="1"/>
</dbReference>
<keyword evidence="10" id="KW-1185">Reference proteome</keyword>
<feature type="domain" description="Methyl-accepting transducer" evidence="7">
    <location>
        <begin position="304"/>
        <end position="569"/>
    </location>
</feature>
<keyword evidence="6" id="KW-0812">Transmembrane</keyword>
<feature type="transmembrane region" description="Helical" evidence="6">
    <location>
        <begin position="45"/>
        <end position="64"/>
    </location>
</feature>
<feature type="compositionally biased region" description="Basic and acidic residues" evidence="5">
    <location>
        <begin position="1"/>
        <end position="17"/>
    </location>
</feature>
<dbReference type="GO" id="GO:0016020">
    <property type="term" value="C:membrane"/>
    <property type="evidence" value="ECO:0007669"/>
    <property type="project" value="InterPro"/>
</dbReference>
<dbReference type="PROSITE" id="PS50885">
    <property type="entry name" value="HAMP"/>
    <property type="match status" value="1"/>
</dbReference>
<evidence type="ECO:0000313" key="10">
    <source>
        <dbReference type="Proteomes" id="UP000012589"/>
    </source>
</evidence>
<dbReference type="PATRIC" id="fig|1235802.3.peg.3373"/>
<dbReference type="SUPFAM" id="SSF58104">
    <property type="entry name" value="Methyl-accepting chemotaxis protein (MCP) signaling domain"/>
    <property type="match status" value="1"/>
</dbReference>
<feature type="coiled-coil region" evidence="4">
    <location>
        <begin position="530"/>
        <end position="557"/>
    </location>
</feature>
<dbReference type="STRING" id="1235802.C823_03189"/>
<evidence type="ECO:0000256" key="4">
    <source>
        <dbReference type="SAM" id="Coils"/>
    </source>
</evidence>
<feature type="compositionally biased region" description="Low complexity" evidence="5">
    <location>
        <begin position="18"/>
        <end position="31"/>
    </location>
</feature>
<dbReference type="GO" id="GO:0007165">
    <property type="term" value="P:signal transduction"/>
    <property type="evidence" value="ECO:0007669"/>
    <property type="project" value="UniProtKB-KW"/>
</dbReference>
<dbReference type="SMART" id="SM00283">
    <property type="entry name" value="MA"/>
    <property type="match status" value="1"/>
</dbReference>
<evidence type="ECO:0000259" key="8">
    <source>
        <dbReference type="PROSITE" id="PS50885"/>
    </source>
</evidence>
<dbReference type="InterPro" id="IPR004089">
    <property type="entry name" value="MCPsignal_dom"/>
</dbReference>
<name>N2AJC7_9FIRM</name>
<dbReference type="PANTHER" id="PTHR32089">
    <property type="entry name" value="METHYL-ACCEPTING CHEMOTAXIS PROTEIN MCPB"/>
    <property type="match status" value="1"/>
</dbReference>
<dbReference type="AlphaFoldDB" id="N2AJC7"/>
<evidence type="ECO:0000259" key="7">
    <source>
        <dbReference type="PROSITE" id="PS50111"/>
    </source>
</evidence>
<proteinExistence type="inferred from homology"/>
<organism evidence="9 10">
    <name type="scientific">Eubacterium plexicaudatum ASF492</name>
    <dbReference type="NCBI Taxonomy" id="1235802"/>
    <lineage>
        <taxon>Bacteria</taxon>
        <taxon>Bacillati</taxon>
        <taxon>Bacillota</taxon>
        <taxon>Clostridia</taxon>
        <taxon>Eubacteriales</taxon>
        <taxon>Eubacteriaceae</taxon>
        <taxon>Eubacterium</taxon>
    </lineage>
</organism>
<feature type="domain" description="HAMP" evidence="8">
    <location>
        <begin position="264"/>
        <end position="299"/>
    </location>
</feature>
<evidence type="ECO:0000313" key="9">
    <source>
        <dbReference type="EMBL" id="EMZ24504.1"/>
    </source>
</evidence>
<accession>N2AJC7</accession>
<keyword evidence="6" id="KW-0472">Membrane</keyword>
<dbReference type="Pfam" id="PF00015">
    <property type="entry name" value="MCPsignal"/>
    <property type="match status" value="1"/>
</dbReference>
<keyword evidence="6" id="KW-1133">Transmembrane helix</keyword>
<evidence type="ECO:0000256" key="3">
    <source>
        <dbReference type="PROSITE-ProRule" id="PRU00284"/>
    </source>
</evidence>
<comment type="similarity">
    <text evidence="2">Belongs to the methyl-accepting chemotaxis (MCP) protein family.</text>
</comment>
<comment type="caution">
    <text evidence="9">The sequence shown here is derived from an EMBL/GenBank/DDBJ whole genome shotgun (WGS) entry which is preliminary data.</text>
</comment>
<keyword evidence="1 3" id="KW-0807">Transducer</keyword>
<dbReference type="Proteomes" id="UP000012589">
    <property type="component" value="Unassembled WGS sequence"/>
</dbReference>
<evidence type="ECO:0008006" key="11">
    <source>
        <dbReference type="Google" id="ProtNLM"/>
    </source>
</evidence>
<feature type="transmembrane region" description="Helical" evidence="6">
    <location>
        <begin position="225"/>
        <end position="244"/>
    </location>
</feature>
<protein>
    <recommendedName>
        <fullName evidence="11">Methyl-accepting transducer domain-containing protein</fullName>
    </recommendedName>
</protein>
<sequence>MSSRKKETKKEMKREKNQATNNETNKQNTTTYRHKTRKLSIRAKVLVPTAVMVAFICCCMALLFKMRIERDMISTGAEMAVYVGKLAEDKINGNLLEKLIPGGENSASYGALNNALKETVKGSSVKYIYTLYAENGKVYYGVDADDEDRQNIGTEFGEPYSLLKPVFEEGKVVKSEYIEKVDSKTSVISAYVPVYNNKRKIVGAIGCDYEAGNIVAAVNETMKSVVIIGIGFFFMAVVLFSIIISRITKNLWNVDDKIYDIVNSNGDLTQTVRIRTGDEIESIAGHVNELLAYMRQIMISISDNSNQLSESSEHVASHLKDTQSDASEVSATMEEMTATMEETTSSLNRINESVNEVFQFIEEINDRSKEGGILSDEIKESAQKMQTNAIAEQEAAKQQTKEITESVHTGIEQSKAVEKIGELTANIINITDQTNLLALNASIEAARAGEAGKGFAVVADEIGKLAADSASAAEQIQDVSSVVIKAVGVLAKEASRMVKFVEEVAMKGYSDLVRTSVEYHEESGKINHMMQVFGEQAQQLQNNMDEIRQVMEMINHSVEESALGISRISEMSVNINDNVKNIEQLADANMGIANLLDIEVNKFRLQ</sequence>
<evidence type="ECO:0000256" key="5">
    <source>
        <dbReference type="SAM" id="MobiDB-lite"/>
    </source>
</evidence>
<gene>
    <name evidence="9" type="ORF">C823_03189</name>
</gene>
<dbReference type="eggNOG" id="COG0840">
    <property type="taxonomic scope" value="Bacteria"/>
</dbReference>
<keyword evidence="4" id="KW-0175">Coiled coil</keyword>
<dbReference type="InterPro" id="IPR003660">
    <property type="entry name" value="HAMP_dom"/>
</dbReference>
<dbReference type="EMBL" id="AQFT01000096">
    <property type="protein sequence ID" value="EMZ24504.1"/>
    <property type="molecule type" value="Genomic_DNA"/>
</dbReference>
<dbReference type="Gene3D" id="1.10.287.950">
    <property type="entry name" value="Methyl-accepting chemotaxis protein"/>
    <property type="match status" value="1"/>
</dbReference>
<dbReference type="HOGENOM" id="CLU_000445_107_19_9"/>
<evidence type="ECO:0000256" key="1">
    <source>
        <dbReference type="ARBA" id="ARBA00023224"/>
    </source>
</evidence>